<sequence>MEAPKGLEDLSRIELIYKIIEKSSSICNPCVRIRVLTKVATHLYGVDCEKARLIYQKIIKEVELRKDGSLMAFVAVHCRQIHPEESKRLLFNATKCPSQIGGFRYHEISLAVLPFDHKLAIEMARKNRSKKGREETFYQIIKDLAKKNWEDSFNLCQQIETHELKISALRYLIKTCKHEDIPLFIELLEKKIQDPKDGVKILCALFRRFFYLENGNVLLENAKAIIHHLQDNHRDEALYYYVKALQNSSQEAMCDNLNKIQDVDRKIALLLRSIRFGACPLAVSEFIFKLRGSFTNNERVILIEETAKKSIKKAFALIKSCEDEQRQEFCYLIGKVGDVEEGLIERPFFESEEEKEFYLAGLAENLLPYKNWELTLKLLSEIENRTLVETVLSKAAPHLVGVDNNRAFQLANAIQDEWLRNSALMGITERL</sequence>
<dbReference type="SUPFAM" id="SSF48371">
    <property type="entry name" value="ARM repeat"/>
    <property type="match status" value="1"/>
</dbReference>
<organism evidence="1 2">
    <name type="scientific">Candidatus Criblamydia sequanensis CRIB-18</name>
    <dbReference type="NCBI Taxonomy" id="1437425"/>
    <lineage>
        <taxon>Bacteria</taxon>
        <taxon>Pseudomonadati</taxon>
        <taxon>Chlamydiota</taxon>
        <taxon>Chlamydiia</taxon>
        <taxon>Parachlamydiales</taxon>
        <taxon>Candidatus Criblamydiaceae</taxon>
        <taxon>Candidatus Criblamydia</taxon>
    </lineage>
</organism>
<accession>A0A090D349</accession>
<gene>
    <name evidence="1" type="ORF">CSEC_2384</name>
</gene>
<comment type="caution">
    <text evidence="1">The sequence shown here is derived from an EMBL/GenBank/DDBJ whole genome shotgun (WGS) entry which is preliminary data.</text>
</comment>
<keyword evidence="2" id="KW-1185">Reference proteome</keyword>
<reference evidence="1" key="1">
    <citation type="submission" date="2013-12" db="EMBL/GenBank/DDBJ databases">
        <authorList>
            <person name="Linke B."/>
        </authorList>
    </citation>
    <scope>NUCLEOTIDE SEQUENCE [LARGE SCALE GENOMIC DNA]</scope>
    <source>
        <strain evidence="1">CRIB-18</strain>
    </source>
</reference>
<dbReference type="STRING" id="1437425.CSEC_2384"/>
<name>A0A090D349_9BACT</name>
<dbReference type="RefSeq" id="WP_041018740.1">
    <property type="nucleotide sequence ID" value="NZ_CCEJ010000014.1"/>
</dbReference>
<evidence type="ECO:0000313" key="1">
    <source>
        <dbReference type="EMBL" id="CDR35190.1"/>
    </source>
</evidence>
<dbReference type="Proteomes" id="UP000031552">
    <property type="component" value="Unassembled WGS sequence"/>
</dbReference>
<reference evidence="1" key="2">
    <citation type="submission" date="2014-09" db="EMBL/GenBank/DDBJ databases">
        <title>Criblamydia sequanensis harbors a mega-plasmid encoding arsenite resistance.</title>
        <authorList>
            <person name="Bertelli C."/>
            <person name="Goesmann A."/>
            <person name="Greub G."/>
        </authorList>
    </citation>
    <scope>NUCLEOTIDE SEQUENCE [LARGE SCALE GENOMIC DNA]</scope>
    <source>
        <strain evidence="1">CRIB-18</strain>
    </source>
</reference>
<dbReference type="AlphaFoldDB" id="A0A090D349"/>
<protein>
    <submittedName>
        <fullName evidence="1">Uncharacterized protein</fullName>
    </submittedName>
</protein>
<dbReference type="EMBL" id="CCEJ010000014">
    <property type="protein sequence ID" value="CDR35190.1"/>
    <property type="molecule type" value="Genomic_DNA"/>
</dbReference>
<proteinExistence type="predicted"/>
<dbReference type="InterPro" id="IPR016024">
    <property type="entry name" value="ARM-type_fold"/>
</dbReference>
<evidence type="ECO:0000313" key="2">
    <source>
        <dbReference type="Proteomes" id="UP000031552"/>
    </source>
</evidence>